<dbReference type="InterPro" id="IPR018870">
    <property type="entry name" value="Tti2"/>
</dbReference>
<dbReference type="AlphaFoldDB" id="A0A8H2VJB6"/>
<name>A0A8H2VJB6_9SACH</name>
<dbReference type="GeneID" id="64859576"/>
<comment type="caution">
    <text evidence="2">The sequence shown here is derived from an EMBL/GenBank/DDBJ whole genome shotgun (WGS) entry which is preliminary data.</text>
</comment>
<proteinExistence type="inferred from homology"/>
<dbReference type="GO" id="GO:0110078">
    <property type="term" value="C:TTT Hsp90 cochaperone complex"/>
    <property type="evidence" value="ECO:0007669"/>
    <property type="project" value="InterPro"/>
</dbReference>
<dbReference type="InterPro" id="IPR016024">
    <property type="entry name" value="ARM-type_fold"/>
</dbReference>
<organism evidence="2 3">
    <name type="scientific">Maudiozyma barnettii</name>
    <dbReference type="NCBI Taxonomy" id="61262"/>
    <lineage>
        <taxon>Eukaryota</taxon>
        <taxon>Fungi</taxon>
        <taxon>Dikarya</taxon>
        <taxon>Ascomycota</taxon>
        <taxon>Saccharomycotina</taxon>
        <taxon>Saccharomycetes</taxon>
        <taxon>Saccharomycetales</taxon>
        <taxon>Saccharomycetaceae</taxon>
        <taxon>Maudiozyma</taxon>
    </lineage>
</organism>
<evidence type="ECO:0000256" key="1">
    <source>
        <dbReference type="ARBA" id="ARBA00034736"/>
    </source>
</evidence>
<reference evidence="2 3" key="1">
    <citation type="submission" date="2020-05" db="EMBL/GenBank/DDBJ databases">
        <authorList>
            <person name="Casaregola S."/>
            <person name="Devillers H."/>
            <person name="Grondin C."/>
        </authorList>
    </citation>
    <scope>NUCLEOTIDE SEQUENCE [LARGE SCALE GENOMIC DNA]</scope>
    <source>
        <strain evidence="2 3">CLIB 1767</strain>
    </source>
</reference>
<keyword evidence="3" id="KW-1185">Reference proteome</keyword>
<dbReference type="RefSeq" id="XP_041408341.1">
    <property type="nucleotide sequence ID" value="XM_041552407.1"/>
</dbReference>
<evidence type="ECO:0000313" key="3">
    <source>
        <dbReference type="Proteomes" id="UP000644660"/>
    </source>
</evidence>
<protein>
    <submittedName>
        <fullName evidence="2">Uncharacterized protein</fullName>
    </submittedName>
</protein>
<dbReference type="SUPFAM" id="SSF48371">
    <property type="entry name" value="ARM repeat"/>
    <property type="match status" value="1"/>
</dbReference>
<accession>A0A8H2VJB6</accession>
<comment type="similarity">
    <text evidence="1">Belongs to the TTI2 family.</text>
</comment>
<sequence length="431" mass="49740">MAIEEFSLLINKFFQVCDRATDPLELPHDLLDLVIAAQLSDFNCNDRYKVLKCVSYYSLHPDLPTKRKIINYFEKYSSDSDGLMNYLIDELKPMLLRSNSSRRKMANVHTGLNPTLGFSFEEDTFITGWKANGGLKGIPLFYMVLRHLNKSQISVNLNWIIPGIMNMLDNTSELKMIKMKGVLLLKTFLLYCFESNESTTGNWISFKQTGVFEMVDPILKNMCYFLPPSYNEHDSLDILEEVYDTLIVLYKRGLNNGMMKRKLGTVLLSDIILRHTLPRIGIKYEALLQFQLDSVERIIDILDDNTVIHLQRIIYTFGEYIIRDPFLTTIKNNNILPKIIDVFNKIVNICPEERIQAHKYDFVAAVCIIFQKYDSEGGVSVELLNDLGKFLDNLVVKGCNLDDIITPLMKENPQFKELLINKLQETKDINV</sequence>
<gene>
    <name evidence="2" type="ORF">KABA2_10S00462</name>
</gene>
<dbReference type="Pfam" id="PF10521">
    <property type="entry name" value="Tti2"/>
    <property type="match status" value="1"/>
</dbReference>
<dbReference type="OrthoDB" id="6417021at2759"/>
<dbReference type="Proteomes" id="UP000644660">
    <property type="component" value="Unassembled WGS sequence"/>
</dbReference>
<evidence type="ECO:0000313" key="2">
    <source>
        <dbReference type="EMBL" id="CAB4256497.1"/>
    </source>
</evidence>
<dbReference type="EMBL" id="CAEFZW010000010">
    <property type="protein sequence ID" value="CAB4256497.1"/>
    <property type="molecule type" value="Genomic_DNA"/>
</dbReference>